<protein>
    <submittedName>
        <fullName evidence="1">Uncharacterized protein</fullName>
    </submittedName>
</protein>
<keyword evidence="2" id="KW-1185">Reference proteome</keyword>
<sequence>MLRLVPQFARLLLLSISGNPPQNPELKSQFFNFVEAIYGYGITDSICRPMNRLLFQMKEHLSNLTNLSNNSLYLIPNVINFNNRKCNVFEMDGILFIETNTHLLINLLILKA</sequence>
<organism evidence="1 2">
    <name type="scientific">Rosa chinensis</name>
    <name type="common">China rose</name>
    <dbReference type="NCBI Taxonomy" id="74649"/>
    <lineage>
        <taxon>Eukaryota</taxon>
        <taxon>Viridiplantae</taxon>
        <taxon>Streptophyta</taxon>
        <taxon>Embryophyta</taxon>
        <taxon>Tracheophyta</taxon>
        <taxon>Spermatophyta</taxon>
        <taxon>Magnoliopsida</taxon>
        <taxon>eudicotyledons</taxon>
        <taxon>Gunneridae</taxon>
        <taxon>Pentapetalae</taxon>
        <taxon>rosids</taxon>
        <taxon>fabids</taxon>
        <taxon>Rosales</taxon>
        <taxon>Rosaceae</taxon>
        <taxon>Rosoideae</taxon>
        <taxon>Rosoideae incertae sedis</taxon>
        <taxon>Rosa</taxon>
    </lineage>
</organism>
<reference evidence="1 2" key="1">
    <citation type="journal article" date="2018" name="Nat. Genet.">
        <title>The Rosa genome provides new insights in the design of modern roses.</title>
        <authorList>
            <person name="Bendahmane M."/>
        </authorList>
    </citation>
    <scope>NUCLEOTIDE SEQUENCE [LARGE SCALE GENOMIC DNA]</scope>
    <source>
        <strain evidence="2">cv. Old Blush</strain>
    </source>
</reference>
<accession>A0A2P6PST9</accession>
<dbReference type="AlphaFoldDB" id="A0A2P6PST9"/>
<dbReference type="EMBL" id="PDCK01000044">
    <property type="protein sequence ID" value="PRQ24997.1"/>
    <property type="molecule type" value="Genomic_DNA"/>
</dbReference>
<gene>
    <name evidence="1" type="ORF">RchiOBHm_Chr6g0278681</name>
</gene>
<name>A0A2P6PST9_ROSCH</name>
<evidence type="ECO:0000313" key="1">
    <source>
        <dbReference type="EMBL" id="PRQ24997.1"/>
    </source>
</evidence>
<dbReference type="Proteomes" id="UP000238479">
    <property type="component" value="Chromosome 6"/>
</dbReference>
<evidence type="ECO:0000313" key="2">
    <source>
        <dbReference type="Proteomes" id="UP000238479"/>
    </source>
</evidence>
<dbReference type="Gramene" id="PRQ24997">
    <property type="protein sequence ID" value="PRQ24997"/>
    <property type="gene ID" value="RchiOBHm_Chr6g0278681"/>
</dbReference>
<comment type="caution">
    <text evidence="1">The sequence shown here is derived from an EMBL/GenBank/DDBJ whole genome shotgun (WGS) entry which is preliminary data.</text>
</comment>
<proteinExistence type="predicted"/>